<dbReference type="SUPFAM" id="SSF51735">
    <property type="entry name" value="NAD(P)-binding Rossmann-fold domains"/>
    <property type="match status" value="1"/>
</dbReference>
<dbReference type="Gene3D" id="3.40.50.720">
    <property type="entry name" value="NAD(P)-binding Rossmann-like Domain"/>
    <property type="match status" value="1"/>
</dbReference>
<protein>
    <submittedName>
        <fullName evidence="4">Putative oxidoreductase YvaA</fullName>
        <ecNumber evidence="4">1.-.-.-</ecNumber>
    </submittedName>
</protein>
<dbReference type="EMBL" id="CP036525">
    <property type="protein sequence ID" value="QDT02257.1"/>
    <property type="molecule type" value="Genomic_DNA"/>
</dbReference>
<dbReference type="Pfam" id="PF01408">
    <property type="entry name" value="GFO_IDH_MocA"/>
    <property type="match status" value="1"/>
</dbReference>
<dbReference type="Pfam" id="PF02894">
    <property type="entry name" value="GFO_IDH_MocA_C"/>
    <property type="match status" value="1"/>
</dbReference>
<evidence type="ECO:0000313" key="5">
    <source>
        <dbReference type="Proteomes" id="UP000318538"/>
    </source>
</evidence>
<feature type="domain" description="Gfo/Idh/MocA-like oxidoreductase C-terminal" evidence="3">
    <location>
        <begin position="204"/>
        <end position="397"/>
    </location>
</feature>
<dbReference type="KEGG" id="rlc:K227x_06300"/>
<dbReference type="EC" id="1.-.-.-" evidence="4"/>
<reference evidence="4 5" key="1">
    <citation type="submission" date="2019-02" db="EMBL/GenBank/DDBJ databases">
        <title>Deep-cultivation of Planctomycetes and their phenomic and genomic characterization uncovers novel biology.</title>
        <authorList>
            <person name="Wiegand S."/>
            <person name="Jogler M."/>
            <person name="Boedeker C."/>
            <person name="Pinto D."/>
            <person name="Vollmers J."/>
            <person name="Rivas-Marin E."/>
            <person name="Kohn T."/>
            <person name="Peeters S.H."/>
            <person name="Heuer A."/>
            <person name="Rast P."/>
            <person name="Oberbeckmann S."/>
            <person name="Bunk B."/>
            <person name="Jeske O."/>
            <person name="Meyerdierks A."/>
            <person name="Storesund J.E."/>
            <person name="Kallscheuer N."/>
            <person name="Luecker S."/>
            <person name="Lage O.M."/>
            <person name="Pohl T."/>
            <person name="Merkel B.J."/>
            <person name="Hornburger P."/>
            <person name="Mueller R.-W."/>
            <person name="Bruemmer F."/>
            <person name="Labrenz M."/>
            <person name="Spormann A.M."/>
            <person name="Op den Camp H."/>
            <person name="Overmann J."/>
            <person name="Amann R."/>
            <person name="Jetten M.S.M."/>
            <person name="Mascher T."/>
            <person name="Medema M.H."/>
            <person name="Devos D.P."/>
            <person name="Kaster A.-K."/>
            <person name="Ovreas L."/>
            <person name="Rohde M."/>
            <person name="Galperin M.Y."/>
            <person name="Jogler C."/>
        </authorList>
    </citation>
    <scope>NUCLEOTIDE SEQUENCE [LARGE SCALE GENOMIC DNA]</scope>
    <source>
        <strain evidence="4 5">K22_7</strain>
    </source>
</reference>
<evidence type="ECO:0000259" key="2">
    <source>
        <dbReference type="Pfam" id="PF01408"/>
    </source>
</evidence>
<dbReference type="Gene3D" id="3.30.360.10">
    <property type="entry name" value="Dihydrodipicolinate Reductase, domain 2"/>
    <property type="match status" value="1"/>
</dbReference>
<sequence>MDTAQRRLFLKSATAGLMLGSTGLSGGHDACGDDASTAGAAAPTETGNTKRRVAVIGHTGRGDYGHGLDTVWQKIPSTTIVAVADANPAGLAKAQKKLSVAKGYTDFRKMLAEVQPEFVSVGPRHADQHHDMAMAAIQAGVKGIYIEKPFCRTPAEADSLVAACDQHGAKIAVAHRNRYHPALKHIEAIIQSGDLGQIIEFRGRGKGDHRGGPEDLWVLGSHVLNLVQHFGGHPKSCSARVFQDGRPVTADDVKPGSEGLGSMAGNQVRARFETEKGITAYYDSFANDGTAAKGFCLQMIGSKGVIMLHIDANPIAHFLPGNPFQRPNGDRPWIPITTAGLGKPETQRDVVAKVHDHILGVEDLIQACDDDRRPLCDARDGLTTVEMICAVFESHRQAGKEISFPLTQRGNAFDSL</sequence>
<dbReference type="GO" id="GO:0000166">
    <property type="term" value="F:nucleotide binding"/>
    <property type="evidence" value="ECO:0007669"/>
    <property type="project" value="InterPro"/>
</dbReference>
<organism evidence="4 5">
    <name type="scientific">Rubripirellula lacrimiformis</name>
    <dbReference type="NCBI Taxonomy" id="1930273"/>
    <lineage>
        <taxon>Bacteria</taxon>
        <taxon>Pseudomonadati</taxon>
        <taxon>Planctomycetota</taxon>
        <taxon>Planctomycetia</taxon>
        <taxon>Pirellulales</taxon>
        <taxon>Pirellulaceae</taxon>
        <taxon>Rubripirellula</taxon>
    </lineage>
</organism>
<keyword evidence="1 4" id="KW-0560">Oxidoreductase</keyword>
<accession>A0A517N544</accession>
<dbReference type="AlphaFoldDB" id="A0A517N544"/>
<gene>
    <name evidence="4" type="primary">yvaA</name>
    <name evidence="4" type="ORF">K227x_06300</name>
</gene>
<proteinExistence type="predicted"/>
<feature type="domain" description="Gfo/Idh/MocA-like oxidoreductase N-terminal" evidence="2">
    <location>
        <begin position="52"/>
        <end position="175"/>
    </location>
</feature>
<name>A0A517N544_9BACT</name>
<evidence type="ECO:0000256" key="1">
    <source>
        <dbReference type="ARBA" id="ARBA00023002"/>
    </source>
</evidence>
<dbReference type="InterPro" id="IPR000683">
    <property type="entry name" value="Gfo/Idh/MocA-like_OxRdtase_N"/>
</dbReference>
<dbReference type="SUPFAM" id="SSF55347">
    <property type="entry name" value="Glyceraldehyde-3-phosphate dehydrogenase-like, C-terminal domain"/>
    <property type="match status" value="1"/>
</dbReference>
<dbReference type="InterPro" id="IPR004104">
    <property type="entry name" value="Gfo/Idh/MocA-like_OxRdtase_C"/>
</dbReference>
<dbReference type="InterPro" id="IPR036291">
    <property type="entry name" value="NAD(P)-bd_dom_sf"/>
</dbReference>
<evidence type="ECO:0000313" key="4">
    <source>
        <dbReference type="EMBL" id="QDT02257.1"/>
    </source>
</evidence>
<dbReference type="InterPro" id="IPR050463">
    <property type="entry name" value="Gfo/Idh/MocA_oxidrdct_glycsds"/>
</dbReference>
<dbReference type="Proteomes" id="UP000318538">
    <property type="component" value="Chromosome"/>
</dbReference>
<dbReference type="GO" id="GO:0016491">
    <property type="term" value="F:oxidoreductase activity"/>
    <property type="evidence" value="ECO:0007669"/>
    <property type="project" value="UniProtKB-KW"/>
</dbReference>
<dbReference type="PANTHER" id="PTHR43818:SF11">
    <property type="entry name" value="BCDNA.GH03377"/>
    <property type="match status" value="1"/>
</dbReference>
<dbReference type="RefSeq" id="WP_246146463.1">
    <property type="nucleotide sequence ID" value="NZ_CP036525.1"/>
</dbReference>
<evidence type="ECO:0000259" key="3">
    <source>
        <dbReference type="Pfam" id="PF02894"/>
    </source>
</evidence>
<dbReference type="PANTHER" id="PTHR43818">
    <property type="entry name" value="BCDNA.GH03377"/>
    <property type="match status" value="1"/>
</dbReference>
<keyword evidence="5" id="KW-1185">Reference proteome</keyword>